<keyword evidence="4" id="KW-1185">Reference proteome</keyword>
<evidence type="ECO:0000256" key="1">
    <source>
        <dbReference type="SAM" id="SignalP"/>
    </source>
</evidence>
<name>A0ABQ2RNE7_9DEIO</name>
<sequence>MSRFLLPVFALLWGGVLAATSPADVDRATNAVAVNLNGVIRPCPSPFQLLGTANRRCVAADGSSALTRQLLSVSGLNLYGGWRSDDDPAYVYNWIQMPSGYVKVMVAPFPNRPGSTLVFLDVTASSAVTAPAFRRTLRLSTPRMNGADVVALQNRLMDVSKVARGAGGDGWFGPVTEANVIAFQSTNGLAPSGVVDRATWTKLFSSTARFFDPKLAKAIAERNKVAK</sequence>
<dbReference type="RefSeq" id="WP_189063337.1">
    <property type="nucleotide sequence ID" value="NZ_BMQM01000002.1"/>
</dbReference>
<feature type="domain" description="Peptidoglycan binding-like" evidence="2">
    <location>
        <begin position="145"/>
        <end position="203"/>
    </location>
</feature>
<evidence type="ECO:0000313" key="4">
    <source>
        <dbReference type="Proteomes" id="UP000634308"/>
    </source>
</evidence>
<dbReference type="InterPro" id="IPR002477">
    <property type="entry name" value="Peptidoglycan-bd-like"/>
</dbReference>
<gene>
    <name evidence="3" type="ORF">GCM10008959_04200</name>
</gene>
<evidence type="ECO:0000313" key="3">
    <source>
        <dbReference type="EMBL" id="GGR46359.1"/>
    </source>
</evidence>
<dbReference type="SUPFAM" id="SSF47090">
    <property type="entry name" value="PGBD-like"/>
    <property type="match status" value="1"/>
</dbReference>
<dbReference type="Proteomes" id="UP000634308">
    <property type="component" value="Unassembled WGS sequence"/>
</dbReference>
<dbReference type="EMBL" id="BMQM01000002">
    <property type="protein sequence ID" value="GGR46359.1"/>
    <property type="molecule type" value="Genomic_DNA"/>
</dbReference>
<reference evidence="4" key="1">
    <citation type="journal article" date="2019" name="Int. J. Syst. Evol. Microbiol.">
        <title>The Global Catalogue of Microorganisms (GCM) 10K type strain sequencing project: providing services to taxonomists for standard genome sequencing and annotation.</title>
        <authorList>
            <consortium name="The Broad Institute Genomics Platform"/>
            <consortium name="The Broad Institute Genome Sequencing Center for Infectious Disease"/>
            <person name="Wu L."/>
            <person name="Ma J."/>
        </authorList>
    </citation>
    <scope>NUCLEOTIDE SEQUENCE [LARGE SCALE GENOMIC DNA]</scope>
    <source>
        <strain evidence="4">JCM 31404</strain>
    </source>
</reference>
<dbReference type="Gene3D" id="1.10.101.10">
    <property type="entry name" value="PGBD-like superfamily/PGBD"/>
    <property type="match status" value="1"/>
</dbReference>
<protein>
    <recommendedName>
        <fullName evidence="2">Peptidoglycan binding-like domain-containing protein</fullName>
    </recommendedName>
</protein>
<dbReference type="InterPro" id="IPR036365">
    <property type="entry name" value="PGBD-like_sf"/>
</dbReference>
<proteinExistence type="predicted"/>
<comment type="caution">
    <text evidence="3">The sequence shown here is derived from an EMBL/GenBank/DDBJ whole genome shotgun (WGS) entry which is preliminary data.</text>
</comment>
<feature type="signal peptide" evidence="1">
    <location>
        <begin position="1"/>
        <end position="18"/>
    </location>
</feature>
<keyword evidence="1" id="KW-0732">Signal</keyword>
<dbReference type="Pfam" id="PF01471">
    <property type="entry name" value="PG_binding_1"/>
    <property type="match status" value="1"/>
</dbReference>
<evidence type="ECO:0000259" key="2">
    <source>
        <dbReference type="Pfam" id="PF01471"/>
    </source>
</evidence>
<feature type="chain" id="PRO_5045832430" description="Peptidoglycan binding-like domain-containing protein" evidence="1">
    <location>
        <begin position="19"/>
        <end position="227"/>
    </location>
</feature>
<accession>A0ABQ2RNE7</accession>
<dbReference type="InterPro" id="IPR036366">
    <property type="entry name" value="PGBDSf"/>
</dbReference>
<organism evidence="3 4">
    <name type="scientific">Deinococcus seoulensis</name>
    <dbReference type="NCBI Taxonomy" id="1837379"/>
    <lineage>
        <taxon>Bacteria</taxon>
        <taxon>Thermotogati</taxon>
        <taxon>Deinococcota</taxon>
        <taxon>Deinococci</taxon>
        <taxon>Deinococcales</taxon>
        <taxon>Deinococcaceae</taxon>
        <taxon>Deinococcus</taxon>
    </lineage>
</organism>